<organism evidence="4 5">
    <name type="scientific">Ditylenchus dipsaci</name>
    <dbReference type="NCBI Taxonomy" id="166011"/>
    <lineage>
        <taxon>Eukaryota</taxon>
        <taxon>Metazoa</taxon>
        <taxon>Ecdysozoa</taxon>
        <taxon>Nematoda</taxon>
        <taxon>Chromadorea</taxon>
        <taxon>Rhabditida</taxon>
        <taxon>Tylenchina</taxon>
        <taxon>Tylenchomorpha</taxon>
        <taxon>Sphaerularioidea</taxon>
        <taxon>Anguinidae</taxon>
        <taxon>Anguininae</taxon>
        <taxon>Ditylenchus</taxon>
    </lineage>
</organism>
<dbReference type="Pfam" id="PF00089">
    <property type="entry name" value="Trypsin"/>
    <property type="match status" value="1"/>
</dbReference>
<evidence type="ECO:0000259" key="3">
    <source>
        <dbReference type="PROSITE" id="PS50240"/>
    </source>
</evidence>
<evidence type="ECO:0000313" key="4">
    <source>
        <dbReference type="Proteomes" id="UP000887574"/>
    </source>
</evidence>
<feature type="signal peptide" evidence="2">
    <location>
        <begin position="1"/>
        <end position="22"/>
    </location>
</feature>
<dbReference type="PROSITE" id="PS50240">
    <property type="entry name" value="TRYPSIN_DOM"/>
    <property type="match status" value="1"/>
</dbReference>
<evidence type="ECO:0000256" key="1">
    <source>
        <dbReference type="ARBA" id="ARBA00023157"/>
    </source>
</evidence>
<dbReference type="PANTHER" id="PTHR24252">
    <property type="entry name" value="ACROSIN-RELATED"/>
    <property type="match status" value="1"/>
</dbReference>
<feature type="chain" id="PRO_5037977554" evidence="2">
    <location>
        <begin position="23"/>
        <end position="282"/>
    </location>
</feature>
<dbReference type="PANTHER" id="PTHR24252:SF7">
    <property type="entry name" value="HYALIN"/>
    <property type="match status" value="1"/>
</dbReference>
<dbReference type="GO" id="GO:0004252">
    <property type="term" value="F:serine-type endopeptidase activity"/>
    <property type="evidence" value="ECO:0007669"/>
    <property type="project" value="InterPro"/>
</dbReference>
<name>A0A915D148_9BILA</name>
<dbReference type="InterPro" id="IPR043504">
    <property type="entry name" value="Peptidase_S1_PA_chymotrypsin"/>
</dbReference>
<dbReference type="GO" id="GO:0006508">
    <property type="term" value="P:proteolysis"/>
    <property type="evidence" value="ECO:0007669"/>
    <property type="project" value="InterPro"/>
</dbReference>
<dbReference type="InterPro" id="IPR009003">
    <property type="entry name" value="Peptidase_S1_PA"/>
</dbReference>
<keyword evidence="1" id="KW-1015">Disulfide bond</keyword>
<keyword evidence="2" id="KW-0732">Signal</keyword>
<sequence length="282" mass="31027">MRPSSFVLALIANLIFWRLALTQENQLKCGVPPLNPSFSRLDIIMPEHRLVGGVETTPHAWPWTGQLLAVDRHQCGLALIEPDIVLTAAHCFAKSRNPARYKVLLGGHTIYSGMMFKVENISIHNLYQVLASAYDVALLKISPAVQYNETMAPVCLPSSPPPVNRMCVVTGWGRLKENGERSNSLREIHVPIIPSSTCNNFRHYAGRVHTHSMVCAGYNNGRVDSCQGTQVVHSNAKTMLGLLVGATDVLSQPIQVSTVKFLRCCPGSEVKSSIAEELKFKT</sequence>
<feature type="domain" description="Peptidase S1" evidence="3">
    <location>
        <begin position="50"/>
        <end position="282"/>
    </location>
</feature>
<dbReference type="SUPFAM" id="SSF50494">
    <property type="entry name" value="Trypsin-like serine proteases"/>
    <property type="match status" value="1"/>
</dbReference>
<dbReference type="PROSITE" id="PS00134">
    <property type="entry name" value="TRYPSIN_HIS"/>
    <property type="match status" value="1"/>
</dbReference>
<dbReference type="InterPro" id="IPR018114">
    <property type="entry name" value="TRYPSIN_HIS"/>
</dbReference>
<keyword evidence="4" id="KW-1185">Reference proteome</keyword>
<dbReference type="FunFam" id="2.40.10.10:FF:000068">
    <property type="entry name" value="transmembrane protease serine 2"/>
    <property type="match status" value="1"/>
</dbReference>
<dbReference type="InterPro" id="IPR001254">
    <property type="entry name" value="Trypsin_dom"/>
</dbReference>
<accession>A0A915D148</accession>
<dbReference type="WBParaSite" id="jg14353">
    <property type="protein sequence ID" value="jg14353"/>
    <property type="gene ID" value="jg14353"/>
</dbReference>
<dbReference type="CDD" id="cd00190">
    <property type="entry name" value="Tryp_SPc"/>
    <property type="match status" value="1"/>
</dbReference>
<dbReference type="Gene3D" id="2.40.10.10">
    <property type="entry name" value="Trypsin-like serine proteases"/>
    <property type="match status" value="1"/>
</dbReference>
<protein>
    <submittedName>
        <fullName evidence="5">Peptidase S1 domain-containing protein</fullName>
    </submittedName>
</protein>
<dbReference type="AlphaFoldDB" id="A0A915D148"/>
<proteinExistence type="predicted"/>
<reference evidence="5" key="1">
    <citation type="submission" date="2022-11" db="UniProtKB">
        <authorList>
            <consortium name="WormBaseParasite"/>
        </authorList>
    </citation>
    <scope>IDENTIFICATION</scope>
</reference>
<evidence type="ECO:0000256" key="2">
    <source>
        <dbReference type="SAM" id="SignalP"/>
    </source>
</evidence>
<evidence type="ECO:0000313" key="5">
    <source>
        <dbReference type="WBParaSite" id="jg14353"/>
    </source>
</evidence>
<dbReference type="SMART" id="SM00020">
    <property type="entry name" value="Tryp_SPc"/>
    <property type="match status" value="1"/>
</dbReference>
<dbReference type="Proteomes" id="UP000887574">
    <property type="component" value="Unplaced"/>
</dbReference>